<dbReference type="Ensembl" id="ENSNBRT00000009734.1">
    <property type="protein sequence ID" value="ENSNBRP00000009467.1"/>
    <property type="gene ID" value="ENSNBRG00000007374.1"/>
</dbReference>
<dbReference type="GO" id="GO:0007165">
    <property type="term" value="P:signal transduction"/>
    <property type="evidence" value="ECO:0007669"/>
    <property type="project" value="TreeGrafter"/>
</dbReference>
<keyword evidence="3" id="KW-0904">Protein phosphatase</keyword>
<dbReference type="PROSITE" id="PS50055">
    <property type="entry name" value="TYR_PHOSPHATASE_PTP"/>
    <property type="match status" value="1"/>
</dbReference>
<name>A0A3Q4GZY1_NEOBR</name>
<dbReference type="STRING" id="32507.ENSNBRP00000009467"/>
<dbReference type="OMA" id="CQQLKNE"/>
<dbReference type="PANTHER" id="PTHR46198:SF1">
    <property type="entry name" value="TYROSINE-PROTEIN PHOSPHATASE NON-RECEPTOR TYPE 5"/>
    <property type="match status" value="1"/>
</dbReference>
<dbReference type="GO" id="GO:0004725">
    <property type="term" value="F:protein tyrosine phosphatase activity"/>
    <property type="evidence" value="ECO:0007669"/>
    <property type="project" value="UniProtKB-EC"/>
</dbReference>
<dbReference type="PRINTS" id="PR00700">
    <property type="entry name" value="PRTYPHPHTASE"/>
</dbReference>
<evidence type="ECO:0000256" key="2">
    <source>
        <dbReference type="ARBA" id="ARBA00022801"/>
    </source>
</evidence>
<dbReference type="InterPro" id="IPR008356">
    <property type="entry name" value="Tyr_Pase_KIM-con"/>
</dbReference>
<sequence length="340" mass="38908">FEEKTLEDLIDLDPVPQTPVFDIGADTRTEGDAATLTVTPVGLQERRGSNVSLTLDMCTPGCTEPYGYGAQLSPRDQSAQDYLRQGTHVLTPAMLHTRAMDDQSLQAEFYETPMNFVDPKEYNYPGLVRKNRYKTILPNTHSRVILKSQDEDDFLSTYINANYLKGYGGEERAYIATQGPTVNTVGDLWRMVWQERTPIIVMITNLEEKNEKCAEYWPEDTVTHEGIEITVVKVTQEDDYSLRVFTLKCGEEERTLRQYWYTSWPDQKTPDKAPPLLELVQEVERAREEALPSSGPIIVHCRYRTKATCLGGMIQTCEQYQFVHHVLSLYEKQLSQTAEE</sequence>
<dbReference type="InterPro" id="IPR029021">
    <property type="entry name" value="Prot-tyrosine_phosphatase-like"/>
</dbReference>
<proteinExistence type="predicted"/>
<feature type="domain" description="Tyrosine-protein phosphatase" evidence="6">
    <location>
        <begin position="105"/>
        <end position="316"/>
    </location>
</feature>
<evidence type="ECO:0000259" key="6">
    <source>
        <dbReference type="PROSITE" id="PS50055"/>
    </source>
</evidence>
<dbReference type="PRINTS" id="PR01778">
    <property type="entry name" value="KIMPTPASE"/>
</dbReference>
<dbReference type="PANTHER" id="PTHR46198">
    <property type="entry name" value="PROTEIN-TYROSINE-PHOSPHATASE"/>
    <property type="match status" value="1"/>
</dbReference>
<dbReference type="EC" id="3.1.3.48" evidence="1"/>
<evidence type="ECO:0000313" key="8">
    <source>
        <dbReference type="Proteomes" id="UP000261580"/>
    </source>
</evidence>
<dbReference type="SMART" id="SM00404">
    <property type="entry name" value="PTPc_motif"/>
    <property type="match status" value="1"/>
</dbReference>
<dbReference type="Proteomes" id="UP000261580">
    <property type="component" value="Unassembled WGS sequence"/>
</dbReference>
<keyword evidence="8" id="KW-1185">Reference proteome</keyword>
<dbReference type="SUPFAM" id="SSF52799">
    <property type="entry name" value="(Phosphotyrosine protein) phosphatases II"/>
    <property type="match status" value="1"/>
</dbReference>
<reference evidence="7" key="2">
    <citation type="submission" date="2025-09" db="UniProtKB">
        <authorList>
            <consortium name="Ensembl"/>
        </authorList>
    </citation>
    <scope>IDENTIFICATION</scope>
</reference>
<dbReference type="GO" id="GO:0005829">
    <property type="term" value="C:cytosol"/>
    <property type="evidence" value="ECO:0007669"/>
    <property type="project" value="TreeGrafter"/>
</dbReference>
<protein>
    <recommendedName>
        <fullName evidence="1">protein-tyrosine-phosphatase</fullName>
        <ecNumber evidence="1">3.1.3.48</ecNumber>
    </recommendedName>
</protein>
<feature type="binding site" evidence="5">
    <location>
        <begin position="301"/>
        <end position="304"/>
    </location>
    <ligand>
        <name>substrate</name>
    </ligand>
</feature>
<dbReference type="GO" id="GO:0030054">
    <property type="term" value="C:cell junction"/>
    <property type="evidence" value="ECO:0007669"/>
    <property type="project" value="TreeGrafter"/>
</dbReference>
<evidence type="ECO:0000256" key="3">
    <source>
        <dbReference type="ARBA" id="ARBA00022912"/>
    </source>
</evidence>
<dbReference type="SMART" id="SM00194">
    <property type="entry name" value="PTPc"/>
    <property type="match status" value="1"/>
</dbReference>
<keyword evidence="2" id="KW-0378">Hydrolase</keyword>
<evidence type="ECO:0000256" key="4">
    <source>
        <dbReference type="PIRSR" id="PIRSR608356-50"/>
    </source>
</evidence>
<dbReference type="InterPro" id="IPR000242">
    <property type="entry name" value="PTP_cat"/>
</dbReference>
<feature type="active site" description="Phosphocysteine intermediate" evidence="4">
    <location>
        <position position="301"/>
    </location>
</feature>
<dbReference type="AlphaFoldDB" id="A0A3Q4GZY1"/>
<dbReference type="GeneTree" id="ENSGT00940000159916"/>
<evidence type="ECO:0000256" key="5">
    <source>
        <dbReference type="PIRSR" id="PIRSR608356-51"/>
    </source>
</evidence>
<dbReference type="GO" id="GO:0019901">
    <property type="term" value="F:protein kinase binding"/>
    <property type="evidence" value="ECO:0007669"/>
    <property type="project" value="TreeGrafter"/>
</dbReference>
<dbReference type="Gene3D" id="3.90.190.10">
    <property type="entry name" value="Protein tyrosine phosphatase superfamily"/>
    <property type="match status" value="1"/>
</dbReference>
<reference evidence="7" key="1">
    <citation type="submission" date="2025-08" db="UniProtKB">
        <authorList>
            <consortium name="Ensembl"/>
        </authorList>
    </citation>
    <scope>IDENTIFICATION</scope>
</reference>
<evidence type="ECO:0000313" key="7">
    <source>
        <dbReference type="Ensembl" id="ENSNBRP00000009467.1"/>
    </source>
</evidence>
<dbReference type="InterPro" id="IPR003595">
    <property type="entry name" value="Tyr_Pase_cat"/>
</dbReference>
<feature type="binding site" evidence="5">
    <location>
        <position position="266"/>
    </location>
    <ligand>
        <name>substrate</name>
    </ligand>
</feature>
<evidence type="ECO:0000256" key="1">
    <source>
        <dbReference type="ARBA" id="ARBA00013064"/>
    </source>
</evidence>
<dbReference type="Pfam" id="PF00102">
    <property type="entry name" value="Y_phosphatase"/>
    <property type="match status" value="1"/>
</dbReference>
<feature type="binding site" evidence="5">
    <location>
        <position position="315"/>
    </location>
    <ligand>
        <name>substrate</name>
    </ligand>
</feature>
<accession>A0A3Q4GZY1</accession>
<dbReference type="GO" id="GO:0005886">
    <property type="term" value="C:plasma membrane"/>
    <property type="evidence" value="ECO:0007669"/>
    <property type="project" value="TreeGrafter"/>
</dbReference>
<dbReference type="Bgee" id="ENSNBRG00000007374">
    <property type="expression patterns" value="Expressed in brain and 1 other cell type or tissue"/>
</dbReference>
<organism evidence="7 8">
    <name type="scientific">Neolamprologus brichardi</name>
    <name type="common">Fairy cichlid</name>
    <name type="synonym">Lamprologus brichardi</name>
    <dbReference type="NCBI Taxonomy" id="32507"/>
    <lineage>
        <taxon>Eukaryota</taxon>
        <taxon>Metazoa</taxon>
        <taxon>Chordata</taxon>
        <taxon>Craniata</taxon>
        <taxon>Vertebrata</taxon>
        <taxon>Euteleostomi</taxon>
        <taxon>Actinopterygii</taxon>
        <taxon>Neopterygii</taxon>
        <taxon>Teleostei</taxon>
        <taxon>Neoteleostei</taxon>
        <taxon>Acanthomorphata</taxon>
        <taxon>Ovalentaria</taxon>
        <taxon>Cichlomorphae</taxon>
        <taxon>Cichliformes</taxon>
        <taxon>Cichlidae</taxon>
        <taxon>African cichlids</taxon>
        <taxon>Pseudocrenilabrinae</taxon>
        <taxon>Lamprologini</taxon>
        <taxon>Neolamprologus</taxon>
    </lineage>
</organism>